<gene>
    <name evidence="9" type="ORF">UY39_C0029G0011</name>
</gene>
<feature type="domain" description="Riboflavin kinase" evidence="8">
    <location>
        <begin position="23"/>
        <end position="135"/>
    </location>
</feature>
<dbReference type="SMART" id="SM00904">
    <property type="entry name" value="Flavokinase"/>
    <property type="match status" value="1"/>
</dbReference>
<dbReference type="SUPFAM" id="SSF82114">
    <property type="entry name" value="Riboflavin kinase-like"/>
    <property type="match status" value="1"/>
</dbReference>
<evidence type="ECO:0000256" key="2">
    <source>
        <dbReference type="ARBA" id="ARBA00022630"/>
    </source>
</evidence>
<accession>A0A0G1XVP4</accession>
<keyword evidence="2" id="KW-0285">Flavoprotein</keyword>
<dbReference type="Pfam" id="PF01687">
    <property type="entry name" value="Flavokinase"/>
    <property type="match status" value="1"/>
</dbReference>
<comment type="caution">
    <text evidence="9">The sequence shown here is derived from an EMBL/GenBank/DDBJ whole genome shotgun (WGS) entry which is preliminary data.</text>
</comment>
<dbReference type="Proteomes" id="UP000034589">
    <property type="component" value="Unassembled WGS sequence"/>
</dbReference>
<evidence type="ECO:0000256" key="4">
    <source>
        <dbReference type="ARBA" id="ARBA00022679"/>
    </source>
</evidence>
<dbReference type="GO" id="GO:0008531">
    <property type="term" value="F:riboflavin kinase activity"/>
    <property type="evidence" value="ECO:0007669"/>
    <property type="project" value="UniProtKB-EC"/>
</dbReference>
<evidence type="ECO:0000256" key="1">
    <source>
        <dbReference type="ARBA" id="ARBA00012105"/>
    </source>
</evidence>
<evidence type="ECO:0000313" key="9">
    <source>
        <dbReference type="EMBL" id="KKW06642.1"/>
    </source>
</evidence>
<proteinExistence type="predicted"/>
<evidence type="ECO:0000256" key="6">
    <source>
        <dbReference type="ARBA" id="ARBA00022840"/>
    </source>
</evidence>
<dbReference type="GO" id="GO:0009231">
    <property type="term" value="P:riboflavin biosynthetic process"/>
    <property type="evidence" value="ECO:0007669"/>
    <property type="project" value="InterPro"/>
</dbReference>
<dbReference type="EC" id="2.7.1.26" evidence="1"/>
<keyword evidence="6" id="KW-0067">ATP-binding</keyword>
<protein>
    <recommendedName>
        <fullName evidence="1">riboflavin kinase</fullName>
        <ecNumber evidence="1">2.7.1.26</ecNumber>
    </recommendedName>
</protein>
<reference evidence="9 10" key="1">
    <citation type="journal article" date="2015" name="Nature">
        <title>rRNA introns, odd ribosomes, and small enigmatic genomes across a large radiation of phyla.</title>
        <authorList>
            <person name="Brown C.T."/>
            <person name="Hug L.A."/>
            <person name="Thomas B.C."/>
            <person name="Sharon I."/>
            <person name="Castelle C.J."/>
            <person name="Singh A."/>
            <person name="Wilkins M.J."/>
            <person name="Williams K.H."/>
            <person name="Banfield J.F."/>
        </authorList>
    </citation>
    <scope>NUCLEOTIDE SEQUENCE [LARGE SCALE GENOMIC DNA]</scope>
</reference>
<evidence type="ECO:0000256" key="3">
    <source>
        <dbReference type="ARBA" id="ARBA00022643"/>
    </source>
</evidence>
<evidence type="ECO:0000313" key="10">
    <source>
        <dbReference type="Proteomes" id="UP000034589"/>
    </source>
</evidence>
<dbReference type="InterPro" id="IPR015865">
    <property type="entry name" value="Riboflavin_kinase_bac/euk"/>
</dbReference>
<dbReference type="EMBL" id="LCPV01000029">
    <property type="protein sequence ID" value="KKW06642.1"/>
    <property type="molecule type" value="Genomic_DNA"/>
</dbReference>
<dbReference type="GO" id="GO:0005524">
    <property type="term" value="F:ATP binding"/>
    <property type="evidence" value="ECO:0007669"/>
    <property type="project" value="UniProtKB-KW"/>
</dbReference>
<dbReference type="AlphaFoldDB" id="A0A0G1XVP4"/>
<evidence type="ECO:0000259" key="8">
    <source>
        <dbReference type="SMART" id="SM00904"/>
    </source>
</evidence>
<evidence type="ECO:0000256" key="5">
    <source>
        <dbReference type="ARBA" id="ARBA00022741"/>
    </source>
</evidence>
<feature type="non-terminal residue" evidence="9">
    <location>
        <position position="1"/>
    </location>
</feature>
<keyword evidence="3" id="KW-0288">FMN</keyword>
<sequence length="138" mass="15464">KELVLKTSARKGLWVRVPPPPHMQKYIGIVHEGAKRAAALGFPTVNISLEDTSLSGVYAACVKVGNNEHVAAAFADPERGILEAYLLDFSPRTLYGETITIELYERIRRSMKFETDKARRSAIADDVAKVREYFKKRA</sequence>
<name>A0A0G1XVP4_9BACT</name>
<keyword evidence="4" id="KW-0808">Transferase</keyword>
<comment type="catalytic activity">
    <reaction evidence="7">
        <text>riboflavin + ATP = FMN + ADP + H(+)</text>
        <dbReference type="Rhea" id="RHEA:14357"/>
        <dbReference type="ChEBI" id="CHEBI:15378"/>
        <dbReference type="ChEBI" id="CHEBI:30616"/>
        <dbReference type="ChEBI" id="CHEBI:57986"/>
        <dbReference type="ChEBI" id="CHEBI:58210"/>
        <dbReference type="ChEBI" id="CHEBI:456216"/>
        <dbReference type="EC" id="2.7.1.26"/>
    </reaction>
</comment>
<dbReference type="Gene3D" id="2.40.30.30">
    <property type="entry name" value="Riboflavin kinase-like"/>
    <property type="match status" value="1"/>
</dbReference>
<evidence type="ECO:0000256" key="7">
    <source>
        <dbReference type="ARBA" id="ARBA00047880"/>
    </source>
</evidence>
<keyword evidence="5" id="KW-0547">Nucleotide-binding</keyword>
<dbReference type="InterPro" id="IPR023465">
    <property type="entry name" value="Riboflavin_kinase_dom_sf"/>
</dbReference>
<organism evidence="9 10">
    <name type="scientific">Candidatus Kaiserbacteria bacterium GW2011_GWC2_49_12</name>
    <dbReference type="NCBI Taxonomy" id="1618675"/>
    <lineage>
        <taxon>Bacteria</taxon>
        <taxon>Candidatus Kaiseribacteriota</taxon>
    </lineage>
</organism>